<keyword evidence="2" id="KW-1185">Reference proteome</keyword>
<dbReference type="STRING" id="7395.A0A1A9V775"/>
<sequence>MATPTKVRVLYAIVKRDIVPWKRSTSLVRTSCESTRHKKDRISRRHHYQVKGGAEDGCIHGPRGKIREMEKMMEVLVLKNLIYKIVISSDAMCELPNINETCSYSTGTYADISHRSTYKGMRKQLEKQILGGEGIFPSPYPQFQQIMNPFELESVFARHSLQGSWPPQEKRTIEFGSAGETIIAIQRLNSSRDVYSWQIFKAKCNELQYICGIISEKIKRRLEILYKNREPMERAEKPNEWCAHGIELSTLQRIEKCSRCAELVKQRLQETQTFKA</sequence>
<dbReference type="EnsemblMetazoa" id="GAUT028146-RA">
    <property type="protein sequence ID" value="GAUT028146-PA"/>
    <property type="gene ID" value="GAUT028146"/>
</dbReference>
<organism evidence="1 2">
    <name type="scientific">Glossina austeni</name>
    <name type="common">Savannah tsetse fly</name>
    <dbReference type="NCBI Taxonomy" id="7395"/>
    <lineage>
        <taxon>Eukaryota</taxon>
        <taxon>Metazoa</taxon>
        <taxon>Ecdysozoa</taxon>
        <taxon>Arthropoda</taxon>
        <taxon>Hexapoda</taxon>
        <taxon>Insecta</taxon>
        <taxon>Pterygota</taxon>
        <taxon>Neoptera</taxon>
        <taxon>Endopterygota</taxon>
        <taxon>Diptera</taxon>
        <taxon>Brachycera</taxon>
        <taxon>Muscomorpha</taxon>
        <taxon>Hippoboscoidea</taxon>
        <taxon>Glossinidae</taxon>
        <taxon>Glossina</taxon>
    </lineage>
</organism>
<dbReference type="Proteomes" id="UP000078200">
    <property type="component" value="Unassembled WGS sequence"/>
</dbReference>
<evidence type="ECO:0000313" key="1">
    <source>
        <dbReference type="EnsemblMetazoa" id="GAUT028146-PA"/>
    </source>
</evidence>
<evidence type="ECO:0000313" key="2">
    <source>
        <dbReference type="Proteomes" id="UP000078200"/>
    </source>
</evidence>
<accession>A0A1A9V775</accession>
<protein>
    <submittedName>
        <fullName evidence="1">Uncharacterized protein</fullName>
    </submittedName>
</protein>
<dbReference type="VEuPathDB" id="VectorBase:GAUT028146"/>
<reference evidence="1" key="1">
    <citation type="submission" date="2020-05" db="UniProtKB">
        <authorList>
            <consortium name="EnsemblMetazoa"/>
        </authorList>
    </citation>
    <scope>IDENTIFICATION</scope>
    <source>
        <strain evidence="1">TTRI</strain>
    </source>
</reference>
<name>A0A1A9V775_GLOAU</name>
<dbReference type="AlphaFoldDB" id="A0A1A9V775"/>
<proteinExistence type="predicted"/>